<evidence type="ECO:0000256" key="2">
    <source>
        <dbReference type="SAM" id="MobiDB-lite"/>
    </source>
</evidence>
<comment type="caution">
    <text evidence="4">The sequence shown here is derived from an EMBL/GenBank/DDBJ whole genome shotgun (WGS) entry which is preliminary data.</text>
</comment>
<name>A0AAE0BXE5_9CHLO</name>
<organism evidence="4 5">
    <name type="scientific">Cymbomonas tetramitiformis</name>
    <dbReference type="NCBI Taxonomy" id="36881"/>
    <lineage>
        <taxon>Eukaryota</taxon>
        <taxon>Viridiplantae</taxon>
        <taxon>Chlorophyta</taxon>
        <taxon>Pyramimonadophyceae</taxon>
        <taxon>Pyramimonadales</taxon>
        <taxon>Pyramimonadaceae</taxon>
        <taxon>Cymbomonas</taxon>
    </lineage>
</organism>
<feature type="coiled-coil region" evidence="1">
    <location>
        <begin position="51"/>
        <end position="159"/>
    </location>
</feature>
<evidence type="ECO:0000313" key="5">
    <source>
        <dbReference type="Proteomes" id="UP001190700"/>
    </source>
</evidence>
<feature type="chain" id="PRO_5042072883" evidence="3">
    <location>
        <begin position="21"/>
        <end position="397"/>
    </location>
</feature>
<dbReference type="Proteomes" id="UP001190700">
    <property type="component" value="Unassembled WGS sequence"/>
</dbReference>
<protein>
    <submittedName>
        <fullName evidence="4">Uncharacterized protein</fullName>
    </submittedName>
</protein>
<evidence type="ECO:0000313" key="4">
    <source>
        <dbReference type="EMBL" id="KAK3243769.1"/>
    </source>
</evidence>
<keyword evidence="3" id="KW-0732">Signal</keyword>
<evidence type="ECO:0000256" key="3">
    <source>
        <dbReference type="SAM" id="SignalP"/>
    </source>
</evidence>
<sequence>MSRIKLSAAALLVCVISVTSTEGNAAAHEQQLLPDWAELFGEFTRSPDNDFDEEDIEIDLDEEDLEKLKNREENNKELPAQSDIEIDFDEEDIEIDLDEEDLEKLKNREENNKELPAQSDIEIDFDEEDIEIDFDEEDLEKLENREENIKSLLAQSDIDDDEENIGVPQDSPVEAGAPAVPLNDTTTTAAPASGIKTRSGATDTFSCVKYINSRYRAGVSNKVGASALYHKNWKNRGEPDTAICIACSKSQACKLSELNRAMMQQAITAQDTTRLKKIKQLRSGTTTLSCFGYVNSRYNAGVTRKVPGAKALYLKNWKSRGIPDTAICRACARGQGCNISDLNKKMMQRANTANDTTRFEKIVEIGGNYYDDPRGDRVVMKCAWIGKDDPYAKMPST</sequence>
<dbReference type="EMBL" id="LGRX02032664">
    <property type="protein sequence ID" value="KAK3243769.1"/>
    <property type="molecule type" value="Genomic_DNA"/>
</dbReference>
<evidence type="ECO:0000256" key="1">
    <source>
        <dbReference type="SAM" id="Coils"/>
    </source>
</evidence>
<feature type="region of interest" description="Disordered" evidence="2">
    <location>
        <begin position="169"/>
        <end position="195"/>
    </location>
</feature>
<feature type="signal peptide" evidence="3">
    <location>
        <begin position="1"/>
        <end position="20"/>
    </location>
</feature>
<dbReference type="AlphaFoldDB" id="A0AAE0BXE5"/>
<keyword evidence="1" id="KW-0175">Coiled coil</keyword>
<accession>A0AAE0BXE5</accession>
<keyword evidence="5" id="KW-1185">Reference proteome</keyword>
<gene>
    <name evidence="4" type="ORF">CYMTET_46604</name>
</gene>
<reference evidence="4 5" key="1">
    <citation type="journal article" date="2015" name="Genome Biol. Evol.">
        <title>Comparative Genomics of a Bacterivorous Green Alga Reveals Evolutionary Causalities and Consequences of Phago-Mixotrophic Mode of Nutrition.</title>
        <authorList>
            <person name="Burns J.A."/>
            <person name="Paasch A."/>
            <person name="Narechania A."/>
            <person name="Kim E."/>
        </authorList>
    </citation>
    <scope>NUCLEOTIDE SEQUENCE [LARGE SCALE GENOMIC DNA]</scope>
    <source>
        <strain evidence="4 5">PLY_AMNH</strain>
    </source>
</reference>
<proteinExistence type="predicted"/>